<comment type="caution">
    <text evidence="1">The sequence shown here is derived from an EMBL/GenBank/DDBJ whole genome shotgun (WGS) entry which is preliminary data.</text>
</comment>
<keyword evidence="2" id="KW-1185">Reference proteome</keyword>
<protein>
    <submittedName>
        <fullName evidence="1">Uncharacterized protein</fullName>
    </submittedName>
</protein>
<organism evidence="1 2">
    <name type="scientific">Heracleum sosnowskyi</name>
    <dbReference type="NCBI Taxonomy" id="360622"/>
    <lineage>
        <taxon>Eukaryota</taxon>
        <taxon>Viridiplantae</taxon>
        <taxon>Streptophyta</taxon>
        <taxon>Embryophyta</taxon>
        <taxon>Tracheophyta</taxon>
        <taxon>Spermatophyta</taxon>
        <taxon>Magnoliopsida</taxon>
        <taxon>eudicotyledons</taxon>
        <taxon>Gunneridae</taxon>
        <taxon>Pentapetalae</taxon>
        <taxon>asterids</taxon>
        <taxon>campanulids</taxon>
        <taxon>Apiales</taxon>
        <taxon>Apiaceae</taxon>
        <taxon>Apioideae</taxon>
        <taxon>apioid superclade</taxon>
        <taxon>Tordylieae</taxon>
        <taxon>Tordyliinae</taxon>
        <taxon>Heracleum</taxon>
    </lineage>
</organism>
<reference evidence="1" key="2">
    <citation type="submission" date="2023-05" db="EMBL/GenBank/DDBJ databases">
        <authorList>
            <person name="Schelkunov M.I."/>
        </authorList>
    </citation>
    <scope>NUCLEOTIDE SEQUENCE</scope>
    <source>
        <strain evidence="1">Hsosn_3</strain>
        <tissue evidence="1">Leaf</tissue>
    </source>
</reference>
<dbReference type="AlphaFoldDB" id="A0AAD8HHU2"/>
<sequence length="128" mass="14829">MMMEKNKKRRLVTEQDIEAALQLIHLKNCHQNFIASDQNLPCQKIHEPFMKIVVKSKEFLRAQDINRNNKKIICSRKRKSDSIASCSSCITFDLDDKSDEDANEVVGSVKKMNKFRSIVDIYNVTKPL</sequence>
<evidence type="ECO:0000313" key="1">
    <source>
        <dbReference type="EMBL" id="KAK1367580.1"/>
    </source>
</evidence>
<proteinExistence type="predicted"/>
<gene>
    <name evidence="1" type="ORF">POM88_033672</name>
</gene>
<accession>A0AAD8HHU2</accession>
<dbReference type="EMBL" id="JAUIZM010000008">
    <property type="protein sequence ID" value="KAK1367580.1"/>
    <property type="molecule type" value="Genomic_DNA"/>
</dbReference>
<name>A0AAD8HHU2_9APIA</name>
<evidence type="ECO:0000313" key="2">
    <source>
        <dbReference type="Proteomes" id="UP001237642"/>
    </source>
</evidence>
<reference evidence="1" key="1">
    <citation type="submission" date="2023-02" db="EMBL/GenBank/DDBJ databases">
        <title>Genome of toxic invasive species Heracleum sosnowskyi carries increased number of genes despite the absence of recent whole-genome duplications.</title>
        <authorList>
            <person name="Schelkunov M."/>
            <person name="Shtratnikova V."/>
            <person name="Makarenko M."/>
            <person name="Klepikova A."/>
            <person name="Omelchenko D."/>
            <person name="Novikova G."/>
            <person name="Obukhova E."/>
            <person name="Bogdanov V."/>
            <person name="Penin A."/>
            <person name="Logacheva M."/>
        </authorList>
    </citation>
    <scope>NUCLEOTIDE SEQUENCE</scope>
    <source>
        <strain evidence="1">Hsosn_3</strain>
        <tissue evidence="1">Leaf</tissue>
    </source>
</reference>
<dbReference type="Proteomes" id="UP001237642">
    <property type="component" value="Unassembled WGS sequence"/>
</dbReference>